<dbReference type="RefSeq" id="WP_174582824.1">
    <property type="nucleotide sequence ID" value="NZ_CAJNOB010000004.1"/>
</dbReference>
<gene>
    <name evidence="1" type="ORF">MPNT_120061</name>
</gene>
<reference evidence="1" key="1">
    <citation type="submission" date="2021-02" db="EMBL/GenBank/DDBJ databases">
        <authorList>
            <person name="Cremers G."/>
            <person name="Picone N."/>
        </authorList>
    </citation>
    <scope>NUCLEOTIDE SEQUENCE</scope>
    <source>
        <strain evidence="1">PQ17</strain>
    </source>
</reference>
<accession>A0A8J2BN55</accession>
<name>A0A8J2BN55_9BACT</name>
<evidence type="ECO:0000313" key="2">
    <source>
        <dbReference type="Proteomes" id="UP000663859"/>
    </source>
</evidence>
<evidence type="ECO:0000313" key="1">
    <source>
        <dbReference type="EMBL" id="CAF0692569.1"/>
    </source>
</evidence>
<dbReference type="EMBL" id="CAJNOB010000004">
    <property type="protein sequence ID" value="CAF0692569.1"/>
    <property type="molecule type" value="Genomic_DNA"/>
</dbReference>
<comment type="caution">
    <text evidence="1">The sequence shown here is derived from an EMBL/GenBank/DDBJ whole genome shotgun (WGS) entry which is preliminary data.</text>
</comment>
<organism evidence="1 2">
    <name type="scientific">Candidatus Methylacidithermus pantelleriae</name>
    <dbReference type="NCBI Taxonomy" id="2744239"/>
    <lineage>
        <taxon>Bacteria</taxon>
        <taxon>Pseudomonadati</taxon>
        <taxon>Verrucomicrobiota</taxon>
        <taxon>Methylacidiphilae</taxon>
        <taxon>Methylacidiphilales</taxon>
        <taxon>Methylacidiphilaceae</taxon>
        <taxon>Candidatus Methylacidithermus</taxon>
    </lineage>
</organism>
<sequence>MGSLRHWFVLAGATIWIGTQGNFLPAATKDFKGKPLAPVHASGIGEGGLSSESVLPGERRYLLPETQRRGGNLKRIWIPLTASPTGVTFQTPKGTYRVEAQGMLAPSWRRLYAYAGRRALWIEVENSRSSTELEVLEALLNGALLQKAQLDREAQAHPDGWEMSQRCQAVRWMVKTLWDLYDQKKGKR</sequence>
<dbReference type="AlphaFoldDB" id="A0A8J2BN55"/>
<proteinExistence type="predicted"/>
<protein>
    <submittedName>
        <fullName evidence="1">Uncharacterized protein</fullName>
    </submittedName>
</protein>
<keyword evidence="2" id="KW-1185">Reference proteome</keyword>
<dbReference type="Proteomes" id="UP000663859">
    <property type="component" value="Unassembled WGS sequence"/>
</dbReference>